<evidence type="ECO:0000313" key="3">
    <source>
        <dbReference type="EMBL" id="VDN62845.1"/>
    </source>
</evidence>
<dbReference type="Pfam" id="PF13508">
    <property type="entry name" value="Acetyltransf_7"/>
    <property type="match status" value="1"/>
</dbReference>
<gene>
    <name evidence="3" type="ORF">POT9AD_1865</name>
</gene>
<dbReference type="Gene3D" id="3.40.630.30">
    <property type="match status" value="1"/>
</dbReference>
<evidence type="ECO:0000256" key="1">
    <source>
        <dbReference type="ARBA" id="ARBA00022679"/>
    </source>
</evidence>
<dbReference type="AlphaFoldDB" id="A0A653B2S6"/>
<dbReference type="PANTHER" id="PTHR43800">
    <property type="entry name" value="PEPTIDYL-LYSINE N-ACETYLTRANSFERASE YJAB"/>
    <property type="match status" value="1"/>
</dbReference>
<dbReference type="InterPro" id="IPR016181">
    <property type="entry name" value="Acyl_CoA_acyltransferase"/>
</dbReference>
<sequence length="142" mass="15795">MIRPYLNTDCDALLDIWLSASLQAHDFVPEAFWRDQLGAMREHYLPLAETLVLEQGGTPLAFASVHEGRLAALFVSPEQQGCGLGLQLLEAVMAERTRLELDVYQANGRATAFYRRAGFEVIAQGHDPHTGQAQLTMAWSRP</sequence>
<protein>
    <submittedName>
        <fullName evidence="3">GNAT family N-acetyltransferase</fullName>
    </submittedName>
</protein>
<evidence type="ECO:0000256" key="2">
    <source>
        <dbReference type="ARBA" id="ARBA00023315"/>
    </source>
</evidence>
<keyword evidence="2" id="KW-0012">Acyltransferase</keyword>
<dbReference type="OrthoDB" id="9789605at2"/>
<accession>A0A653B2S6</accession>
<keyword evidence="1 3" id="KW-0808">Transferase</keyword>
<dbReference type="SUPFAM" id="SSF55729">
    <property type="entry name" value="Acyl-CoA N-acyltransferases (Nat)"/>
    <property type="match status" value="1"/>
</dbReference>
<reference evidence="3" key="1">
    <citation type="submission" date="2018-11" db="EMBL/GenBank/DDBJ databases">
        <authorList>
            <consortium name="Genoscope - CEA"/>
            <person name="William W."/>
        </authorList>
    </citation>
    <scope>NUCLEOTIDE SEQUENCE [LARGE SCALE GENOMIC DNA]</scope>
    <source>
        <strain evidence="3">T9AD</strain>
    </source>
</reference>
<organism evidence="3">
    <name type="scientific">Ectopseudomonas oleovorans</name>
    <name type="common">Pseudomonas oleovorans</name>
    <dbReference type="NCBI Taxonomy" id="301"/>
    <lineage>
        <taxon>Bacteria</taxon>
        <taxon>Pseudomonadati</taxon>
        <taxon>Pseudomonadota</taxon>
        <taxon>Gammaproteobacteria</taxon>
        <taxon>Pseudomonadales</taxon>
        <taxon>Pseudomonadaceae</taxon>
        <taxon>Ectopseudomonas</taxon>
    </lineage>
</organism>
<dbReference type="InterPro" id="IPR000182">
    <property type="entry name" value="GNAT_dom"/>
</dbReference>
<proteinExistence type="predicted"/>
<dbReference type="EMBL" id="LR130779">
    <property type="protein sequence ID" value="VDN62845.1"/>
    <property type="molecule type" value="Genomic_DNA"/>
</dbReference>
<dbReference type="PANTHER" id="PTHR43800:SF1">
    <property type="entry name" value="PEPTIDYL-LYSINE N-ACETYLTRANSFERASE YJAB"/>
    <property type="match status" value="1"/>
</dbReference>
<dbReference type="PROSITE" id="PS51186">
    <property type="entry name" value="GNAT"/>
    <property type="match status" value="1"/>
</dbReference>
<name>A0A653B2S6_ECTOL</name>
<dbReference type="GO" id="GO:0016747">
    <property type="term" value="F:acyltransferase activity, transferring groups other than amino-acyl groups"/>
    <property type="evidence" value="ECO:0007669"/>
    <property type="project" value="InterPro"/>
</dbReference>
<dbReference type="CDD" id="cd04301">
    <property type="entry name" value="NAT_SF"/>
    <property type="match status" value="1"/>
</dbReference>